<dbReference type="InterPro" id="IPR016181">
    <property type="entry name" value="Acyl_CoA_acyltransferase"/>
</dbReference>
<dbReference type="EMBL" id="CP133164">
    <property type="protein sequence ID" value="WMN16874.1"/>
    <property type="molecule type" value="Genomic_DNA"/>
</dbReference>
<evidence type="ECO:0000256" key="2">
    <source>
        <dbReference type="ARBA" id="ARBA00023315"/>
    </source>
</evidence>
<evidence type="ECO:0000259" key="4">
    <source>
        <dbReference type="PROSITE" id="PS51186"/>
    </source>
</evidence>
<keyword evidence="1" id="KW-0808">Transferase</keyword>
<protein>
    <submittedName>
        <fullName evidence="5">GNAT family N-acetyltransferase</fullName>
    </submittedName>
</protein>
<dbReference type="RefSeq" id="WP_282877164.1">
    <property type="nucleotide sequence ID" value="NZ_CP133164.1"/>
</dbReference>
<feature type="domain" description="N-acetyltransferase" evidence="4">
    <location>
        <begin position="9"/>
        <end position="175"/>
    </location>
</feature>
<name>A0ABY9NEH3_9PSED</name>
<comment type="similarity">
    <text evidence="3">Belongs to the acetyltransferase family. RimJ subfamily.</text>
</comment>
<accession>A0ABY9NEH3</accession>
<dbReference type="PROSITE" id="PS51186">
    <property type="entry name" value="GNAT"/>
    <property type="match status" value="1"/>
</dbReference>
<dbReference type="InterPro" id="IPR051531">
    <property type="entry name" value="N-acetyltransferase"/>
</dbReference>
<evidence type="ECO:0000256" key="1">
    <source>
        <dbReference type="ARBA" id="ARBA00022679"/>
    </source>
</evidence>
<dbReference type="Pfam" id="PF13302">
    <property type="entry name" value="Acetyltransf_3"/>
    <property type="match status" value="1"/>
</dbReference>
<dbReference type="SUPFAM" id="SSF55729">
    <property type="entry name" value="Acyl-CoA N-acyltransferases (Nat)"/>
    <property type="match status" value="1"/>
</dbReference>
<dbReference type="PANTHER" id="PTHR43792">
    <property type="entry name" value="GNAT FAMILY, PUTATIVE (AFU_ORTHOLOGUE AFUA_3G00765)-RELATED-RELATED"/>
    <property type="match status" value="1"/>
</dbReference>
<dbReference type="InterPro" id="IPR000182">
    <property type="entry name" value="GNAT_dom"/>
</dbReference>
<organism evidence="5 6">
    <name type="scientific">Pseudomonas piscis</name>
    <dbReference type="NCBI Taxonomy" id="2614538"/>
    <lineage>
        <taxon>Bacteria</taxon>
        <taxon>Pseudomonadati</taxon>
        <taxon>Pseudomonadota</taxon>
        <taxon>Gammaproteobacteria</taxon>
        <taxon>Pseudomonadales</taxon>
        <taxon>Pseudomonadaceae</taxon>
        <taxon>Pseudomonas</taxon>
    </lineage>
</organism>
<dbReference type="Gene3D" id="3.40.630.30">
    <property type="match status" value="1"/>
</dbReference>
<evidence type="ECO:0000313" key="5">
    <source>
        <dbReference type="EMBL" id="WMN16874.1"/>
    </source>
</evidence>
<keyword evidence="2" id="KW-0012">Acyltransferase</keyword>
<evidence type="ECO:0000256" key="3">
    <source>
        <dbReference type="ARBA" id="ARBA00038502"/>
    </source>
</evidence>
<reference evidence="5 6" key="1">
    <citation type="journal article" date="2023" name="Access Microbiol">
        <title>The genome of a steinernematid-associated Pseudomonas piscis bacterium encodes the biosynthesis of insect toxins.</title>
        <authorList>
            <person name="Awori R.M."/>
            <person name="Hendre P."/>
            <person name="Amugune N.O."/>
        </authorList>
    </citation>
    <scope>NUCLEOTIDE SEQUENCE [LARGE SCALE GENOMIC DNA]</scope>
    <source>
        <strain evidence="5 6">75</strain>
    </source>
</reference>
<proteinExistence type="inferred from homology"/>
<dbReference type="Proteomes" id="UP001237292">
    <property type="component" value="Chromosome"/>
</dbReference>
<gene>
    <name evidence="5" type="ORF">QL104_26555</name>
</gene>
<dbReference type="PANTHER" id="PTHR43792:SF8">
    <property type="entry name" value="[RIBOSOMAL PROTEIN US5]-ALANINE N-ACETYLTRANSFERASE"/>
    <property type="match status" value="1"/>
</dbReference>
<sequence length="182" mass="20619">MDGGTWTMAHLRIAAPQLDDLNDLLAFEELNRAFFEASINARPPSYYCSEGVAEAIVQARQDAEADRGYQFLIRQDGLLVGRVNLHRVQRHYFNCAELGYRVGERFIGRGIARTAVAQVLQRAFGELGLSRLEANARPENIGSVRVLEACGFSRYGHSRRSFLLHGQWFDRLHYECHGPLQP</sequence>
<keyword evidence="6" id="KW-1185">Reference proteome</keyword>
<evidence type="ECO:0000313" key="6">
    <source>
        <dbReference type="Proteomes" id="UP001237292"/>
    </source>
</evidence>